<protein>
    <submittedName>
        <fullName evidence="2">Inhibitor of growth protein N-terminal histone-binding domain-containing protein</fullName>
    </submittedName>
</protein>
<keyword evidence="1" id="KW-1185">Reference proteome</keyword>
<evidence type="ECO:0000313" key="1">
    <source>
        <dbReference type="Proteomes" id="UP000887560"/>
    </source>
</evidence>
<dbReference type="AlphaFoldDB" id="A0A915NKZ8"/>
<dbReference type="Gene3D" id="6.10.140.1740">
    <property type="match status" value="1"/>
</dbReference>
<evidence type="ECO:0000313" key="2">
    <source>
        <dbReference type="WBParaSite" id="scf7180000419711.g4215"/>
    </source>
</evidence>
<dbReference type="WBParaSite" id="scf7180000419711.g4215">
    <property type="protein sequence ID" value="scf7180000419711.g4215"/>
    <property type="gene ID" value="scf7180000419711.g4215"/>
</dbReference>
<dbReference type="Proteomes" id="UP000887560">
    <property type="component" value="Unplaced"/>
</dbReference>
<name>A0A915NKZ8_9BILA</name>
<sequence length="115" mass="13144">AFPNQDPRDYPILNYSFEPAEGGKNNAEEDNALHPFNETSLLGFLPAEMKKKCAELRELDFQYQAKMEKLGVDSEQLIEAYPTLTATESEKKNKELEQVFTFISCLNGFLIFMVL</sequence>
<accession>A0A915NKZ8</accession>
<reference evidence="2" key="1">
    <citation type="submission" date="2022-11" db="UniProtKB">
        <authorList>
            <consortium name="WormBaseParasite"/>
        </authorList>
    </citation>
    <scope>IDENTIFICATION</scope>
</reference>
<organism evidence="1 2">
    <name type="scientific">Meloidogyne floridensis</name>
    <dbReference type="NCBI Taxonomy" id="298350"/>
    <lineage>
        <taxon>Eukaryota</taxon>
        <taxon>Metazoa</taxon>
        <taxon>Ecdysozoa</taxon>
        <taxon>Nematoda</taxon>
        <taxon>Chromadorea</taxon>
        <taxon>Rhabditida</taxon>
        <taxon>Tylenchina</taxon>
        <taxon>Tylenchomorpha</taxon>
        <taxon>Tylenchoidea</taxon>
        <taxon>Meloidogynidae</taxon>
        <taxon>Meloidogyninae</taxon>
        <taxon>Meloidogyne</taxon>
    </lineage>
</organism>
<proteinExistence type="predicted"/>